<comment type="caution">
    <text evidence="2">The sequence shown here is derived from an EMBL/GenBank/DDBJ whole genome shotgun (WGS) entry which is preliminary data.</text>
</comment>
<gene>
    <name evidence="2" type="ORF">TAPDE_004724</name>
</gene>
<feature type="binding site" evidence="1">
    <location>
        <begin position="110"/>
        <end position="113"/>
    </location>
    <ligand>
        <name>substrate</name>
    </ligand>
</feature>
<dbReference type="GO" id="GO:0008948">
    <property type="term" value="F:oxaloacetate decarboxylase activity"/>
    <property type="evidence" value="ECO:0007669"/>
    <property type="project" value="TreeGrafter"/>
</dbReference>
<dbReference type="InterPro" id="IPR036704">
    <property type="entry name" value="RraA/RraA-like_sf"/>
</dbReference>
<keyword evidence="3" id="KW-1185">Reference proteome</keyword>
<dbReference type="Gene3D" id="3.50.30.40">
    <property type="entry name" value="Ribonuclease E inhibitor RraA/RraA-like"/>
    <property type="match status" value="1"/>
</dbReference>
<keyword evidence="1" id="KW-0460">Magnesium</keyword>
<evidence type="ECO:0000313" key="2">
    <source>
        <dbReference type="EMBL" id="CCG84285.1"/>
    </source>
</evidence>
<dbReference type="VEuPathDB" id="FungiDB:TAPDE_004724"/>
<dbReference type="Proteomes" id="UP000013776">
    <property type="component" value="Unassembled WGS sequence"/>
</dbReference>
<dbReference type="PANTHER" id="PTHR33254:SF4">
    <property type="entry name" value="4-HYDROXY-4-METHYL-2-OXOGLUTARATE ALDOLASE 3-RELATED"/>
    <property type="match status" value="1"/>
</dbReference>
<reference evidence="2 3" key="1">
    <citation type="journal article" date="2013" name="MBio">
        <title>Genome sequencing of the plant pathogen Taphrina deformans, the causal agent of peach leaf curl.</title>
        <authorList>
            <person name="Cisse O.H."/>
            <person name="Almeida J.M.G.C.F."/>
            <person name="Fonseca A."/>
            <person name="Kumar A.A."/>
            <person name="Salojaervi J."/>
            <person name="Overmyer K."/>
            <person name="Hauser P.M."/>
            <person name="Pagni M."/>
        </authorList>
    </citation>
    <scope>NUCLEOTIDE SEQUENCE [LARGE SCALE GENOMIC DNA]</scope>
    <source>
        <strain evidence="3">PYCC 5710 / ATCC 11124 / CBS 356.35 / IMI 108563 / JCM 9778 / NBRC 8474</strain>
    </source>
</reference>
<dbReference type="GO" id="GO:0047443">
    <property type="term" value="F:4-hydroxy-4-methyl-2-oxoglutarate aldolase activity"/>
    <property type="evidence" value="ECO:0007669"/>
    <property type="project" value="TreeGrafter"/>
</dbReference>
<dbReference type="eggNOG" id="ENOG502RZ5Y">
    <property type="taxonomic scope" value="Eukaryota"/>
</dbReference>
<dbReference type="EMBL" id="CAHR02000218">
    <property type="protein sequence ID" value="CCG84285.1"/>
    <property type="molecule type" value="Genomic_DNA"/>
</dbReference>
<dbReference type="AlphaFoldDB" id="R4XLW6"/>
<evidence type="ECO:0000313" key="3">
    <source>
        <dbReference type="Proteomes" id="UP000013776"/>
    </source>
</evidence>
<evidence type="ECO:0000256" key="1">
    <source>
        <dbReference type="PIRSR" id="PIRSR605493-1"/>
    </source>
</evidence>
<proteinExistence type="predicted"/>
<feature type="binding site" evidence="1">
    <location>
        <position position="133"/>
    </location>
    <ligand>
        <name>Mg(2+)</name>
        <dbReference type="ChEBI" id="CHEBI:18420"/>
    </ligand>
</feature>
<accession>R4XLW6</accession>
<dbReference type="PANTHER" id="PTHR33254">
    <property type="entry name" value="4-HYDROXY-4-METHYL-2-OXOGLUTARATE ALDOLASE 3-RELATED"/>
    <property type="match status" value="1"/>
</dbReference>
<dbReference type="SUPFAM" id="SSF89562">
    <property type="entry name" value="RraA-like"/>
    <property type="match status" value="1"/>
</dbReference>
<keyword evidence="1" id="KW-0479">Metal-binding</keyword>
<dbReference type="InterPro" id="IPR005493">
    <property type="entry name" value="RraA/RraA-like"/>
</dbReference>
<dbReference type="OrthoDB" id="1476984at2759"/>
<dbReference type="STRING" id="1097556.R4XLW6"/>
<dbReference type="Pfam" id="PF03737">
    <property type="entry name" value="RraA-like"/>
    <property type="match status" value="1"/>
</dbReference>
<dbReference type="GO" id="GO:0046872">
    <property type="term" value="F:metal ion binding"/>
    <property type="evidence" value="ECO:0007669"/>
    <property type="project" value="UniProtKB-KW"/>
</dbReference>
<comment type="cofactor">
    <cofactor evidence="1">
        <name>Mg(2+)</name>
        <dbReference type="ChEBI" id="CHEBI:18420"/>
    </cofactor>
</comment>
<sequence length="235" mass="25256">MKLPVVSTALRRFSTCDVSDALLKLGVKNGGFLPDIIQRTSPKADTELPIVGKAWTVRFVEKSSSETADFKGHYIDRVPEHIESRVVRDEVWPVIPILGAPERLTCAVLGGIMALRASLLKAKAIVVSGRIRDVQEMNAPDSTAPVFASGTSSVGAGAGSKVTSIGSSCEVAHFGTVYTGDTVMIDENGIVIIPLATDLEKLVEIMEKLTAQDEQVKDSVRAGMTVESAFKKWRT</sequence>
<name>R4XLW6_TAPDE</name>
<evidence type="ECO:0008006" key="4">
    <source>
        <dbReference type="Google" id="ProtNLM"/>
    </source>
</evidence>
<feature type="binding site" evidence="1">
    <location>
        <position position="132"/>
    </location>
    <ligand>
        <name>substrate</name>
    </ligand>
</feature>
<organism evidence="2 3">
    <name type="scientific">Taphrina deformans (strain PYCC 5710 / ATCC 11124 / CBS 356.35 / IMI 108563 / JCM 9778 / NBRC 8474)</name>
    <name type="common">Peach leaf curl fungus</name>
    <name type="synonym">Lalaria deformans</name>
    <dbReference type="NCBI Taxonomy" id="1097556"/>
    <lineage>
        <taxon>Eukaryota</taxon>
        <taxon>Fungi</taxon>
        <taxon>Dikarya</taxon>
        <taxon>Ascomycota</taxon>
        <taxon>Taphrinomycotina</taxon>
        <taxon>Taphrinomycetes</taxon>
        <taxon>Taphrinales</taxon>
        <taxon>Taphrinaceae</taxon>
        <taxon>Taphrina</taxon>
    </lineage>
</organism>
<protein>
    <recommendedName>
        <fullName evidence="4">DlpA domain protein</fullName>
    </recommendedName>
</protein>